<feature type="region of interest" description="Disordered" evidence="1">
    <location>
        <begin position="1"/>
        <end position="23"/>
    </location>
</feature>
<proteinExistence type="predicted"/>
<feature type="compositionally biased region" description="Polar residues" evidence="1">
    <location>
        <begin position="1"/>
        <end position="10"/>
    </location>
</feature>
<reference evidence="2" key="2">
    <citation type="submission" date="2016-06" db="EMBL/GenBank/DDBJ databases">
        <title>The genome of a short-lived fish provides insights into sex chromosome evolution and the genetic control of aging.</title>
        <authorList>
            <person name="Reichwald K."/>
            <person name="Felder M."/>
            <person name="Petzold A."/>
            <person name="Koch P."/>
            <person name="Groth M."/>
            <person name="Platzer M."/>
        </authorList>
    </citation>
    <scope>NUCLEOTIDE SEQUENCE</scope>
    <source>
        <tissue evidence="2">Brain</tissue>
    </source>
</reference>
<sequence length="95" mass="10550">TVEGSQSTQREPMCAQGEHANSMQRDPKLGFELRTFLLQGNSAHFHPKTIISKFYTSCKQNVQAFISVGFTQICCITITTTSVPCCPRWTGCSQC</sequence>
<dbReference type="EMBL" id="HADZ01002858">
    <property type="protein sequence ID" value="SBP66799.1"/>
    <property type="molecule type" value="Transcribed_RNA"/>
</dbReference>
<protein>
    <submittedName>
        <fullName evidence="2">Uncharacterized protein</fullName>
    </submittedName>
</protein>
<feature type="non-terminal residue" evidence="2">
    <location>
        <position position="95"/>
    </location>
</feature>
<evidence type="ECO:0000313" key="2">
    <source>
        <dbReference type="EMBL" id="SBP66799.1"/>
    </source>
</evidence>
<gene>
    <name evidence="2" type="primary">Nfu_g_1_011509</name>
</gene>
<accession>A0A1A8BHX4</accession>
<evidence type="ECO:0000256" key="1">
    <source>
        <dbReference type="SAM" id="MobiDB-lite"/>
    </source>
</evidence>
<name>A0A1A8BHX4_NOTKA</name>
<feature type="non-terminal residue" evidence="2">
    <location>
        <position position="1"/>
    </location>
</feature>
<organism evidence="2">
    <name type="scientific">Nothobranchius kadleci</name>
    <name type="common">African annual killifish</name>
    <dbReference type="NCBI Taxonomy" id="1051664"/>
    <lineage>
        <taxon>Eukaryota</taxon>
        <taxon>Metazoa</taxon>
        <taxon>Chordata</taxon>
        <taxon>Craniata</taxon>
        <taxon>Vertebrata</taxon>
        <taxon>Euteleostomi</taxon>
        <taxon>Actinopterygii</taxon>
        <taxon>Neopterygii</taxon>
        <taxon>Teleostei</taxon>
        <taxon>Neoteleostei</taxon>
        <taxon>Acanthomorphata</taxon>
        <taxon>Ovalentaria</taxon>
        <taxon>Atherinomorphae</taxon>
        <taxon>Cyprinodontiformes</taxon>
        <taxon>Nothobranchiidae</taxon>
        <taxon>Nothobranchius</taxon>
    </lineage>
</organism>
<dbReference type="AlphaFoldDB" id="A0A1A8BHX4"/>
<reference evidence="2" key="1">
    <citation type="submission" date="2016-05" db="EMBL/GenBank/DDBJ databases">
        <authorList>
            <person name="Lavstsen T."/>
            <person name="Jespersen J.S."/>
        </authorList>
    </citation>
    <scope>NUCLEOTIDE SEQUENCE</scope>
    <source>
        <tissue evidence="2">Brain</tissue>
    </source>
</reference>